<dbReference type="EMBL" id="JAAMRR010000764">
    <property type="protein sequence ID" value="NGX96458.1"/>
    <property type="molecule type" value="Genomic_DNA"/>
</dbReference>
<protein>
    <submittedName>
        <fullName evidence="1">DUF2164 domain-containing protein</fullName>
    </submittedName>
</protein>
<name>A0A7C9RGI1_9BRAD</name>
<dbReference type="Pfam" id="PF09932">
    <property type="entry name" value="DUF2164"/>
    <property type="match status" value="1"/>
</dbReference>
<reference evidence="1" key="1">
    <citation type="submission" date="2020-02" db="EMBL/GenBank/DDBJ databases">
        <title>Draft genome sequence of Candidatus Afipia apatlaquensis IBT-C3, a potential strain for decolorization of textile dyes.</title>
        <authorList>
            <person name="Sanchez-Reyes A."/>
            <person name="Breton-Deval L."/>
            <person name="Mangelson H."/>
            <person name="Sanchez-Flores A."/>
        </authorList>
    </citation>
    <scope>NUCLEOTIDE SEQUENCE [LARGE SCALE GENOMIC DNA]</scope>
    <source>
        <strain evidence="1">IBT-C3</strain>
    </source>
</reference>
<proteinExistence type="predicted"/>
<dbReference type="InterPro" id="IPR018680">
    <property type="entry name" value="DUF2164"/>
</dbReference>
<dbReference type="AlphaFoldDB" id="A0A7C9RGI1"/>
<organism evidence="1 2">
    <name type="scientific">Candidatus Afipia apatlaquensis</name>
    <dbReference type="NCBI Taxonomy" id="2712852"/>
    <lineage>
        <taxon>Bacteria</taxon>
        <taxon>Pseudomonadati</taxon>
        <taxon>Pseudomonadota</taxon>
        <taxon>Alphaproteobacteria</taxon>
        <taxon>Hyphomicrobiales</taxon>
        <taxon>Nitrobacteraceae</taxon>
        <taxon>Afipia</taxon>
    </lineage>
</organism>
<dbReference type="Proteomes" id="UP000480266">
    <property type="component" value="Unassembled WGS sequence"/>
</dbReference>
<sequence>MKNMVLSKDDRVLAIQSIKNYFEKERDDAIGDLSASLLLDFITDEIGPLYYNMAIADACKFMSGCIEDMYGLEKSAR</sequence>
<gene>
    <name evidence="1" type="ORF">G4V63_14920</name>
</gene>
<evidence type="ECO:0000313" key="2">
    <source>
        <dbReference type="Proteomes" id="UP000480266"/>
    </source>
</evidence>
<evidence type="ECO:0000313" key="1">
    <source>
        <dbReference type="EMBL" id="NGX96458.1"/>
    </source>
</evidence>
<accession>A0A7C9RGI1</accession>
<keyword evidence="2" id="KW-1185">Reference proteome</keyword>
<comment type="caution">
    <text evidence="1">The sequence shown here is derived from an EMBL/GenBank/DDBJ whole genome shotgun (WGS) entry which is preliminary data.</text>
</comment>